<proteinExistence type="predicted"/>
<dbReference type="Gene3D" id="2.60.120.430">
    <property type="entry name" value="Galactose-binding lectin"/>
    <property type="match status" value="1"/>
</dbReference>
<keyword evidence="5" id="KW-1185">Reference proteome</keyword>
<accession>A0A518HSL1</accession>
<dbReference type="Pfam" id="PF07587">
    <property type="entry name" value="PSD1"/>
    <property type="match status" value="1"/>
</dbReference>
<dbReference type="SUPFAM" id="SSF46626">
    <property type="entry name" value="Cytochrome c"/>
    <property type="match status" value="1"/>
</dbReference>
<dbReference type="KEGG" id="snep:Enr13x_36990"/>
<protein>
    <submittedName>
        <fullName evidence="4">Planctomycete cytochrome C</fullName>
    </submittedName>
</protein>
<dbReference type="GO" id="GO:0009055">
    <property type="term" value="F:electron transfer activity"/>
    <property type="evidence" value="ECO:0007669"/>
    <property type="project" value="InterPro"/>
</dbReference>
<evidence type="ECO:0000259" key="2">
    <source>
        <dbReference type="Pfam" id="PF07587"/>
    </source>
</evidence>
<dbReference type="EMBL" id="CP037423">
    <property type="protein sequence ID" value="QDV43839.1"/>
    <property type="molecule type" value="Genomic_DNA"/>
</dbReference>
<dbReference type="InterPro" id="IPR008979">
    <property type="entry name" value="Galactose-bd-like_sf"/>
</dbReference>
<dbReference type="InterPro" id="IPR011429">
    <property type="entry name" value="Cyt_c_Planctomycete-type"/>
</dbReference>
<evidence type="ECO:0000313" key="5">
    <source>
        <dbReference type="Proteomes" id="UP000319004"/>
    </source>
</evidence>
<feature type="domain" description="DUF1549" evidence="1">
    <location>
        <begin position="137"/>
        <end position="340"/>
    </location>
</feature>
<feature type="domain" description="Cytochrome C Planctomycete-type" evidence="3">
    <location>
        <begin position="33"/>
        <end position="89"/>
    </location>
</feature>
<dbReference type="InterPro" id="IPR011444">
    <property type="entry name" value="DUF1549"/>
</dbReference>
<feature type="domain" description="DUF1553" evidence="2">
    <location>
        <begin position="634"/>
        <end position="891"/>
    </location>
</feature>
<dbReference type="Pfam" id="PF07583">
    <property type="entry name" value="PSCyt2"/>
    <property type="match status" value="1"/>
</dbReference>
<evidence type="ECO:0000259" key="1">
    <source>
        <dbReference type="Pfam" id="PF07583"/>
    </source>
</evidence>
<dbReference type="SUPFAM" id="SSF49785">
    <property type="entry name" value="Galactose-binding domain-like"/>
    <property type="match status" value="1"/>
</dbReference>
<dbReference type="InterPro" id="IPR022655">
    <property type="entry name" value="DUF1553"/>
</dbReference>
<organism evidence="4 5">
    <name type="scientific">Stieleria neptunia</name>
    <dbReference type="NCBI Taxonomy" id="2527979"/>
    <lineage>
        <taxon>Bacteria</taxon>
        <taxon>Pseudomonadati</taxon>
        <taxon>Planctomycetota</taxon>
        <taxon>Planctomycetia</taxon>
        <taxon>Pirellulales</taxon>
        <taxon>Pirellulaceae</taxon>
        <taxon>Stieleria</taxon>
    </lineage>
</organism>
<dbReference type="InterPro" id="IPR036909">
    <property type="entry name" value="Cyt_c-like_dom_sf"/>
</dbReference>
<gene>
    <name evidence="4" type="ORF">Enr13x_36990</name>
</gene>
<dbReference type="PANTHER" id="PTHR35889:SF3">
    <property type="entry name" value="F-BOX DOMAIN-CONTAINING PROTEIN"/>
    <property type="match status" value="1"/>
</dbReference>
<dbReference type="PANTHER" id="PTHR35889">
    <property type="entry name" value="CYCLOINULO-OLIGOSACCHARIDE FRUCTANOTRANSFERASE-RELATED"/>
    <property type="match status" value="1"/>
</dbReference>
<reference evidence="4 5" key="1">
    <citation type="submission" date="2019-03" db="EMBL/GenBank/DDBJ databases">
        <title>Deep-cultivation of Planctomycetes and their phenomic and genomic characterization uncovers novel biology.</title>
        <authorList>
            <person name="Wiegand S."/>
            <person name="Jogler M."/>
            <person name="Boedeker C."/>
            <person name="Pinto D."/>
            <person name="Vollmers J."/>
            <person name="Rivas-Marin E."/>
            <person name="Kohn T."/>
            <person name="Peeters S.H."/>
            <person name="Heuer A."/>
            <person name="Rast P."/>
            <person name="Oberbeckmann S."/>
            <person name="Bunk B."/>
            <person name="Jeske O."/>
            <person name="Meyerdierks A."/>
            <person name="Storesund J.E."/>
            <person name="Kallscheuer N."/>
            <person name="Luecker S."/>
            <person name="Lage O.M."/>
            <person name="Pohl T."/>
            <person name="Merkel B.J."/>
            <person name="Hornburger P."/>
            <person name="Mueller R.-W."/>
            <person name="Bruemmer F."/>
            <person name="Labrenz M."/>
            <person name="Spormann A.M."/>
            <person name="Op den Camp H."/>
            <person name="Overmann J."/>
            <person name="Amann R."/>
            <person name="Jetten M.S.M."/>
            <person name="Mascher T."/>
            <person name="Medema M.H."/>
            <person name="Devos D.P."/>
            <person name="Kaster A.-K."/>
            <person name="Ovreas L."/>
            <person name="Rohde M."/>
            <person name="Galperin M.Y."/>
            <person name="Jogler C."/>
        </authorList>
    </citation>
    <scope>NUCLEOTIDE SEQUENCE [LARGE SCALE GENOMIC DNA]</scope>
    <source>
        <strain evidence="4 5">Enr13</strain>
    </source>
</reference>
<evidence type="ECO:0000313" key="4">
    <source>
        <dbReference type="EMBL" id="QDV43839.1"/>
    </source>
</evidence>
<evidence type="ECO:0000259" key="3">
    <source>
        <dbReference type="Pfam" id="PF07635"/>
    </source>
</evidence>
<name>A0A518HSL1_9BACT</name>
<dbReference type="GO" id="GO:0020037">
    <property type="term" value="F:heme binding"/>
    <property type="evidence" value="ECO:0007669"/>
    <property type="project" value="InterPro"/>
</dbReference>
<dbReference type="Pfam" id="PF07635">
    <property type="entry name" value="PSCyt1"/>
    <property type="match status" value="1"/>
</dbReference>
<dbReference type="Proteomes" id="UP000319004">
    <property type="component" value="Chromosome"/>
</dbReference>
<dbReference type="AlphaFoldDB" id="A0A518HSL1"/>
<sequence>MCAALLVTSSAFAQTSAEYDFNRDIRPILSGKCFHCHGPDPAAREADLRLDDRDEAIDYGAIVPGEPDEGELIFRVTTDDPDLRMPPKGDPLSVEQIAKLKAWIKDGAPYEAHWSYQLPKRPSQPVVQDGSWPAGELDYFVLDRIERAGLKPAPKAKPAVLLRRLYLDLIGLPPSVEDVKAFEADPSPENYEAQVDRLLKSKHFGEKWAAGWLDLARYADSNGYQHDDLRTMWPYRDWVIEALNEDMPFDQFTIEQLAGDLLPNPTRSQLIATGFNRNVPTNFGGGSKVDEVRANVLHDRVSTTGAVWLGLTLECAQCHDHKFDEISQKEYYQFYAYFNKAIPEFAQTGDGMFRKHFIGNEVMVFSSEADRRKGAELQREIELEEKRIAALGESTGAMSENAGEEVTLLDFEGPEPFKSHKATRAVTTSLVEENPGGEGKYAARVEADAVTETKGFFGTGYSIPTTDLADSSELRFWIKTDIASRFNLQVHNGRREASVYEFSTMDLVPGQWTQIVAPLADFVKPRWSISAVDWRRIQQIQITAHGSGPYDGKYIILDNVVGVASSERASRMKRIAQLRVELAALQIPTMAMQDNESPSQTHIMVRGDYASPGDPVEVGVLGSMHPLDPDLPPNRLGLAKWLVNDANPLTPRVVVNRIWSEVFGLGIVSTPEDFGMQGEAPSHPRLLDWLAVQFVEQGWSMKRLLKVIVLSSTYQQSSSASDEKIKRDPQNELYSHGPRFRLSAELIRDNLLAVSGLLSDKIGGPVVYPVQPAGVWKEIPGADVNRYPTSQGDDRYRRGIYTVWRRGNPYPSMVNFDAPERTVCTTKRDRSNSPLQALTLLNDPVYVEMATELAKAIKGWPGSDREKITRAFRTVVSRKPNERELEILMNLLKERGSWFVVAQTLLNLDEAITKS</sequence>